<evidence type="ECO:0000256" key="7">
    <source>
        <dbReference type="ARBA" id="ARBA00022729"/>
    </source>
</evidence>
<dbReference type="GO" id="GO:0009653">
    <property type="term" value="P:anatomical structure morphogenesis"/>
    <property type="evidence" value="ECO:0007669"/>
    <property type="project" value="UniProtKB-ARBA"/>
</dbReference>
<dbReference type="GO" id="GO:0008270">
    <property type="term" value="F:zinc ion binding"/>
    <property type="evidence" value="ECO:0007669"/>
    <property type="project" value="UniProtKB-KW"/>
</dbReference>
<evidence type="ECO:0000313" key="15">
    <source>
        <dbReference type="EMBL" id="CAD6247996.1"/>
    </source>
</evidence>
<dbReference type="Proteomes" id="UP000604825">
    <property type="component" value="Unassembled WGS sequence"/>
</dbReference>
<dbReference type="SMART" id="SM00365">
    <property type="entry name" value="LRR_SD22"/>
    <property type="match status" value="6"/>
</dbReference>
<keyword evidence="11" id="KW-0863">Zinc-finger</keyword>
<dbReference type="Gene3D" id="3.80.10.10">
    <property type="entry name" value="Ribonuclease Inhibitor"/>
    <property type="match status" value="6"/>
</dbReference>
<evidence type="ECO:0000256" key="3">
    <source>
        <dbReference type="ARBA" id="ARBA00009592"/>
    </source>
</evidence>
<feature type="zinc finger region" description="C3H1-type" evidence="11">
    <location>
        <begin position="10"/>
        <end position="36"/>
    </location>
</feature>
<dbReference type="GO" id="GO:0099402">
    <property type="term" value="P:plant organ development"/>
    <property type="evidence" value="ECO:0007669"/>
    <property type="project" value="UniProtKB-ARBA"/>
</dbReference>
<dbReference type="Pfam" id="PF08263">
    <property type="entry name" value="LRRNT_2"/>
    <property type="match status" value="1"/>
</dbReference>
<keyword evidence="10" id="KW-0472">Membrane</keyword>
<dbReference type="EMBL" id="CAJGYO010000007">
    <property type="protein sequence ID" value="CAD6247996.1"/>
    <property type="molecule type" value="Genomic_DNA"/>
</dbReference>
<feature type="coiled-coil region" evidence="12">
    <location>
        <begin position="161"/>
        <end position="209"/>
    </location>
</feature>
<evidence type="ECO:0000256" key="8">
    <source>
        <dbReference type="ARBA" id="ARBA00022737"/>
    </source>
</evidence>
<dbReference type="AlphaFoldDB" id="A0A811PWP9"/>
<keyword evidence="9" id="KW-1133">Transmembrane helix</keyword>
<dbReference type="FunFam" id="3.80.10.10:FF:000213">
    <property type="entry name" value="Tyrosine-sulfated glycopeptide receptor 1"/>
    <property type="match status" value="1"/>
</dbReference>
<evidence type="ECO:0000256" key="4">
    <source>
        <dbReference type="ARBA" id="ARBA00022475"/>
    </source>
</evidence>
<dbReference type="SMART" id="SM00369">
    <property type="entry name" value="LRR_TYP"/>
    <property type="match status" value="13"/>
</dbReference>
<evidence type="ECO:0000256" key="11">
    <source>
        <dbReference type="PROSITE-ProRule" id="PRU00723"/>
    </source>
</evidence>
<keyword evidence="5" id="KW-0433">Leucine-rich repeat</keyword>
<dbReference type="Gene3D" id="4.10.1000.10">
    <property type="entry name" value="Zinc finger, CCCH-type"/>
    <property type="match status" value="1"/>
</dbReference>
<comment type="similarity">
    <text evidence="3">Belongs to the RLP family.</text>
</comment>
<evidence type="ECO:0000256" key="13">
    <source>
        <dbReference type="SAM" id="MobiDB-lite"/>
    </source>
</evidence>
<feature type="region of interest" description="Disordered" evidence="13">
    <location>
        <begin position="255"/>
        <end position="312"/>
    </location>
</feature>
<keyword evidence="16" id="KW-1185">Reference proteome</keyword>
<accession>A0A811PWP9</accession>
<evidence type="ECO:0000256" key="6">
    <source>
        <dbReference type="ARBA" id="ARBA00022692"/>
    </source>
</evidence>
<reference evidence="15" key="1">
    <citation type="submission" date="2020-10" db="EMBL/GenBank/DDBJ databases">
        <authorList>
            <person name="Han B."/>
            <person name="Lu T."/>
            <person name="Zhao Q."/>
            <person name="Huang X."/>
            <person name="Zhao Y."/>
        </authorList>
    </citation>
    <scope>NUCLEOTIDE SEQUENCE</scope>
</reference>
<keyword evidence="4" id="KW-1003">Cell membrane</keyword>
<dbReference type="FunFam" id="3.80.10.10:FF:000687">
    <property type="entry name" value="Leucine Rich Repeat family protein, expressed"/>
    <property type="match status" value="1"/>
</dbReference>
<dbReference type="Pfam" id="PF00560">
    <property type="entry name" value="LRR_1"/>
    <property type="match status" value="10"/>
</dbReference>
<feature type="compositionally biased region" description="Polar residues" evidence="13">
    <location>
        <begin position="123"/>
        <end position="133"/>
    </location>
</feature>
<comment type="subcellular location">
    <subcellularLocation>
        <location evidence="1">Cell membrane</location>
    </subcellularLocation>
    <subcellularLocation>
        <location evidence="2">Membrane</location>
        <topology evidence="2">Single-pass type I membrane protein</topology>
    </subcellularLocation>
</comment>
<feature type="compositionally biased region" description="Basic and acidic residues" evidence="13">
    <location>
        <begin position="287"/>
        <end position="312"/>
    </location>
</feature>
<feature type="compositionally biased region" description="Basic and acidic residues" evidence="13">
    <location>
        <begin position="108"/>
        <end position="120"/>
    </location>
</feature>
<feature type="compositionally biased region" description="Basic and acidic residues" evidence="13">
    <location>
        <begin position="53"/>
        <end position="69"/>
    </location>
</feature>
<dbReference type="InterPro" id="IPR003591">
    <property type="entry name" value="Leu-rich_rpt_typical-subtyp"/>
</dbReference>
<comment type="caution">
    <text evidence="15">The sequence shown here is derived from an EMBL/GenBank/DDBJ whole genome shotgun (WGS) entry which is preliminary data.</text>
</comment>
<dbReference type="PROSITE" id="PS50103">
    <property type="entry name" value="ZF_C3H1"/>
    <property type="match status" value="1"/>
</dbReference>
<dbReference type="PANTHER" id="PTHR48057:SF29">
    <property type="entry name" value="OS02G0609900 PROTEIN"/>
    <property type="match status" value="1"/>
</dbReference>
<feature type="compositionally biased region" description="Basic and acidic residues" evidence="13">
    <location>
        <begin position="135"/>
        <end position="152"/>
    </location>
</feature>
<evidence type="ECO:0000256" key="1">
    <source>
        <dbReference type="ARBA" id="ARBA00004236"/>
    </source>
</evidence>
<evidence type="ECO:0000256" key="12">
    <source>
        <dbReference type="SAM" id="Coils"/>
    </source>
</evidence>
<feature type="region of interest" description="Disordered" evidence="13">
    <location>
        <begin position="35"/>
        <end position="152"/>
    </location>
</feature>
<dbReference type="InterPro" id="IPR001611">
    <property type="entry name" value="Leu-rich_rpt"/>
</dbReference>
<keyword evidence="11" id="KW-0862">Zinc</keyword>
<dbReference type="GO" id="GO:0005886">
    <property type="term" value="C:plasma membrane"/>
    <property type="evidence" value="ECO:0007669"/>
    <property type="project" value="UniProtKB-SubCell"/>
</dbReference>
<organism evidence="15 16">
    <name type="scientific">Miscanthus lutarioriparius</name>
    <dbReference type="NCBI Taxonomy" id="422564"/>
    <lineage>
        <taxon>Eukaryota</taxon>
        <taxon>Viridiplantae</taxon>
        <taxon>Streptophyta</taxon>
        <taxon>Embryophyta</taxon>
        <taxon>Tracheophyta</taxon>
        <taxon>Spermatophyta</taxon>
        <taxon>Magnoliopsida</taxon>
        <taxon>Liliopsida</taxon>
        <taxon>Poales</taxon>
        <taxon>Poaceae</taxon>
        <taxon>PACMAD clade</taxon>
        <taxon>Panicoideae</taxon>
        <taxon>Andropogonodae</taxon>
        <taxon>Andropogoneae</taxon>
        <taxon>Saccharinae</taxon>
        <taxon>Miscanthus</taxon>
    </lineage>
</organism>
<keyword evidence="12" id="KW-0175">Coiled coil</keyword>
<feature type="compositionally biased region" description="Basic and acidic residues" evidence="13">
    <location>
        <begin position="90"/>
        <end position="101"/>
    </location>
</feature>
<dbReference type="Pfam" id="PF13855">
    <property type="entry name" value="LRR_8"/>
    <property type="match status" value="2"/>
</dbReference>
<evidence type="ECO:0000256" key="9">
    <source>
        <dbReference type="ARBA" id="ARBA00022989"/>
    </source>
</evidence>
<evidence type="ECO:0000256" key="10">
    <source>
        <dbReference type="ARBA" id="ARBA00023136"/>
    </source>
</evidence>
<dbReference type="SUPFAM" id="SSF52058">
    <property type="entry name" value="L domain-like"/>
    <property type="match status" value="2"/>
</dbReference>
<dbReference type="InterPro" id="IPR032675">
    <property type="entry name" value="LRR_dom_sf"/>
</dbReference>
<dbReference type="OrthoDB" id="648113at2759"/>
<evidence type="ECO:0000256" key="5">
    <source>
        <dbReference type="ARBA" id="ARBA00022614"/>
    </source>
</evidence>
<evidence type="ECO:0000256" key="2">
    <source>
        <dbReference type="ARBA" id="ARBA00004479"/>
    </source>
</evidence>
<keyword evidence="6" id="KW-0812">Transmembrane</keyword>
<dbReference type="FunFam" id="3.80.10.10:FF:000383">
    <property type="entry name" value="Leucine-rich repeat receptor protein kinase EMS1"/>
    <property type="match status" value="1"/>
</dbReference>
<evidence type="ECO:0000259" key="14">
    <source>
        <dbReference type="PROSITE" id="PS50103"/>
    </source>
</evidence>
<gene>
    <name evidence="15" type="ORF">NCGR_LOCUS32165</name>
</gene>
<evidence type="ECO:0000313" key="16">
    <source>
        <dbReference type="Proteomes" id="UP000604825"/>
    </source>
</evidence>
<keyword evidence="7" id="KW-0732">Signal</keyword>
<dbReference type="PROSITE" id="PS51450">
    <property type="entry name" value="LRR"/>
    <property type="match status" value="1"/>
</dbReference>
<proteinExistence type="inferred from homology"/>
<dbReference type="FunFam" id="3.80.10.10:FF:000095">
    <property type="entry name" value="LRR receptor-like serine/threonine-protein kinase GSO1"/>
    <property type="match status" value="1"/>
</dbReference>
<dbReference type="InterPro" id="IPR000571">
    <property type="entry name" value="Znf_CCCH"/>
</dbReference>
<dbReference type="PANTHER" id="PTHR48057">
    <property type="entry name" value="LEUCINE-RICH REPEAT SERINE/THREONINE-PROTEIN KINASE 1"/>
    <property type="match status" value="1"/>
</dbReference>
<name>A0A811PWP9_9POAL</name>
<keyword evidence="8" id="KW-0677">Repeat</keyword>
<dbReference type="InterPro" id="IPR052595">
    <property type="entry name" value="LRRC69/RLP"/>
</dbReference>
<dbReference type="FunFam" id="3.80.10.10:FF:000400">
    <property type="entry name" value="Nuclear pore complex protein NUP107"/>
    <property type="match status" value="1"/>
</dbReference>
<keyword evidence="11" id="KW-0479">Metal-binding</keyword>
<feature type="domain" description="C3H1-type" evidence="14">
    <location>
        <begin position="10"/>
        <end position="36"/>
    </location>
</feature>
<dbReference type="InterPro" id="IPR013210">
    <property type="entry name" value="LRR_N_plant-typ"/>
</dbReference>
<protein>
    <recommendedName>
        <fullName evidence="14">C3H1-type domain-containing protein</fullName>
    </recommendedName>
</protein>
<sequence length="1197" mass="133182">MLGPPRRGPAYKTKLCALWQRGGCSRDTCSFAHGHAELRRFPGSRTSFPPRAGRRDYRGGDFRDRFDRRRSPHRRHSPDRDSRGHHSLHDRRPNSQERESSYSRSPSRKSERRHEKKPDDGETNSSRSLSVSDNNDDRKRETLLSGDDKEDHEIQLKQMDMELLRDDKSHLEIILDEKNAEVRKISSRVNDLDLQLRKEKEECHRMTSKMKKFIKAHARFLKAQEELKRSQARFERLGDLLASDILKRGANEEVSSINVDEDPNGPYERSPNAATAKKRSIPYSTSEEAKAVKKRRERDSDTTRPDKYRSEGTIAEFEKPSKGIEPTKSLYLKKKLWEDEKDKIGNFVPSANTDKVKESPAKHVLPSTGMAAHAVDDLFEAVELEDRHDPITASIENDADDETRLPVMPPQPPPAVNTYEQVQRYMQSTATYHLQPKTSLDHGATANPPDLIFFVLICPAIAINPEADALLRWKSTLVGASSLSSWSPANSICSWFGVACDGAGHVTALRLRSAGINGKLDAFYRTTFQNLTRLDLSNNHLFGTIPANLSMLLTLTFLDLNSNSLSGAIPYQLSKLPMIAHLDLGNNHLFNPESARFLPMPSLKFLSLRNNSLDGTFPQFILNCTWMRSLDLSSNSFLGHIPGSLPETVPRLSYLNLSYNGFSGAIPRSLSRLRKLRELDLDTNNLTAGVPGELGMIPRLRILSLSNNLLGGSIPASLGKLQMLESLEIFNAGLFSTLPAESGNLTSLNYMYLSQNQLHGTLPSFAKLQSIKYFSLNRNNLGGVIPPELFTNCTELFILDLSDNSFHGIIPAELGNLTGLVLMDLSENQLHGCLPTSFAKMQGMETFYLNGNNLSGAIPPELFTNCTELLVLDLSDNLFNGSIPTQIANSMNLQILSLFGNSFVGSIPIELENLANLEYLDLSENHFTGTIPQQIGNFSFLVVSIDISTNHLEGELPASISILPNLRYLILSDNKLTSSISNLNGMELPTLCRLINSSLQILDLSNNQLFGELPGSIPKTLANLYSMWKQSIMQQEIIDIGHVDIVWKGRDYMFQSSADFMAAIDLSCNSLSGGIPSELTKLKGLRMLNLSRNYLAGGIPEQIGDLSLLESLDLSWNKLSGPIPLSMSSLSCLTSLNLSSNNLSGEIPIGDQLRTLDNSSYSNNPGLCGFPLSIACENHTLDGVNELHQDLDIIWLY</sequence>